<keyword evidence="4" id="KW-1133">Transmembrane helix</keyword>
<reference evidence="5" key="1">
    <citation type="submission" date="2019-05" db="EMBL/GenBank/DDBJ databases">
        <title>Annotation for the trematode Fasciolopsis buski.</title>
        <authorList>
            <person name="Choi Y.-J."/>
        </authorList>
    </citation>
    <scope>NUCLEOTIDE SEQUENCE</scope>
    <source>
        <strain evidence="5">HT</strain>
        <tissue evidence="5">Whole worm</tissue>
    </source>
</reference>
<dbReference type="OrthoDB" id="5859791at2759"/>
<evidence type="ECO:0000256" key="1">
    <source>
        <dbReference type="ARBA" id="ARBA00004273"/>
    </source>
</evidence>
<dbReference type="PANTHER" id="PTHR12294">
    <property type="entry name" value="EF HAND DOMAIN FAMILY A1,A2-RELATED"/>
    <property type="match status" value="1"/>
</dbReference>
<dbReference type="GO" id="GO:1990246">
    <property type="term" value="C:uniplex complex"/>
    <property type="evidence" value="ECO:0007669"/>
    <property type="project" value="TreeGrafter"/>
</dbReference>
<dbReference type="EMBL" id="LUCM01008669">
    <property type="protein sequence ID" value="KAA0188084.1"/>
    <property type="molecule type" value="Genomic_DNA"/>
</dbReference>
<accession>A0A8E0RMS6</accession>
<gene>
    <name evidence="5" type="ORF">FBUS_11270</name>
</gene>
<comment type="subcellular location">
    <subcellularLocation>
        <location evidence="1">Mitochondrion inner membrane</location>
    </subcellularLocation>
</comment>
<keyword evidence="4" id="KW-0812">Transmembrane</keyword>
<evidence type="ECO:0000256" key="4">
    <source>
        <dbReference type="SAM" id="Phobius"/>
    </source>
</evidence>
<keyword evidence="6" id="KW-1185">Reference proteome</keyword>
<protein>
    <submittedName>
        <fullName evidence="5">EF-hand domain-containing family member A2</fullName>
    </submittedName>
</protein>
<dbReference type="InterPro" id="IPR039800">
    <property type="entry name" value="MICU1/2/3"/>
</dbReference>
<evidence type="ECO:0000256" key="2">
    <source>
        <dbReference type="ARBA" id="ARBA00022737"/>
    </source>
</evidence>
<keyword evidence="3 4" id="KW-0472">Membrane</keyword>
<evidence type="ECO:0000313" key="6">
    <source>
        <dbReference type="Proteomes" id="UP000728185"/>
    </source>
</evidence>
<dbReference type="GO" id="GO:0051560">
    <property type="term" value="P:mitochondrial calcium ion homeostasis"/>
    <property type="evidence" value="ECO:0007669"/>
    <property type="project" value="TreeGrafter"/>
</dbReference>
<dbReference type="Proteomes" id="UP000728185">
    <property type="component" value="Unassembled WGS sequence"/>
</dbReference>
<comment type="caution">
    <text evidence="5">The sequence shown here is derived from an EMBL/GenBank/DDBJ whole genome shotgun (WGS) entry which is preliminary data.</text>
</comment>
<name>A0A8E0RMS6_9TREM</name>
<organism evidence="5 6">
    <name type="scientific">Fasciolopsis buskii</name>
    <dbReference type="NCBI Taxonomy" id="27845"/>
    <lineage>
        <taxon>Eukaryota</taxon>
        <taxon>Metazoa</taxon>
        <taxon>Spiralia</taxon>
        <taxon>Lophotrochozoa</taxon>
        <taxon>Platyhelminthes</taxon>
        <taxon>Trematoda</taxon>
        <taxon>Digenea</taxon>
        <taxon>Plagiorchiida</taxon>
        <taxon>Echinostomata</taxon>
        <taxon>Echinostomatoidea</taxon>
        <taxon>Fasciolidae</taxon>
        <taxon>Fasciolopsis</taxon>
    </lineage>
</organism>
<keyword evidence="2" id="KW-0677">Repeat</keyword>
<evidence type="ECO:0000256" key="3">
    <source>
        <dbReference type="ARBA" id="ARBA00023136"/>
    </source>
</evidence>
<dbReference type="GO" id="GO:0005509">
    <property type="term" value="F:calcium ion binding"/>
    <property type="evidence" value="ECO:0007669"/>
    <property type="project" value="InterPro"/>
</dbReference>
<dbReference type="AlphaFoldDB" id="A0A8E0RMS6"/>
<feature type="transmembrane region" description="Helical" evidence="4">
    <location>
        <begin position="21"/>
        <end position="39"/>
    </location>
</feature>
<evidence type="ECO:0000313" key="5">
    <source>
        <dbReference type="EMBL" id="KAA0188084.1"/>
    </source>
</evidence>
<dbReference type="PANTHER" id="PTHR12294:SF13">
    <property type="entry name" value="MITOCHONDRIAL CALCIUM UPTAKE 3, ISOFORM D"/>
    <property type="match status" value="1"/>
</dbReference>
<sequence length="184" mass="21409">MSWFSSRPAGWRNIKLGKFSPILVSAFAAGTLYSGYVFFNLPSKTEATQKTLTDEDVFCTTLMTHLFGRHQDSPLTYGEFIRFMQNVQTEALDVEFRTYSMGLPSINPEDFAKIILRHTKLSHTDRENRINHLRAKLSDPVPITFEDFQKFFTFLNCLDDFSMAMKLYTIAERPISLRKFHLWT</sequence>
<proteinExistence type="predicted"/>
<dbReference type="GO" id="GO:0036444">
    <property type="term" value="P:calcium import into the mitochondrion"/>
    <property type="evidence" value="ECO:0007669"/>
    <property type="project" value="TreeGrafter"/>
</dbReference>